<sequence>MFVVTSLTTPDYLLMLNMSSHFDLLISITPEAVNAGHKPIVTLISVCATTPPRGQGGRVPARGASITVAGTRVTVRPKALTVTACNAALACPAQTTQSSSLVLPQRGLCVIVTNLSSIVRSAAQRVAGASLAELSCDMNVLFARVELHAGHQASQATGGRTPTHPAPPPPPSSSYSTLSVPPPSQVLALSCTSQVFCLQLLLQHFKQSTSHLSIPHTTFLTQRALLGGHSSGSEGQTDNLTSKHTCTSSLFPHASEAHDPLGTVTQKQTL</sequence>
<dbReference type="AlphaFoldDB" id="A0A8J5CYQ3"/>
<evidence type="ECO:0000313" key="2">
    <source>
        <dbReference type="EMBL" id="KAG0726049.1"/>
    </source>
</evidence>
<accession>A0A8J5CYQ3</accession>
<feature type="region of interest" description="Disordered" evidence="1">
    <location>
        <begin position="251"/>
        <end position="270"/>
    </location>
</feature>
<name>A0A8J5CYQ3_CHIOP</name>
<dbReference type="EMBL" id="JACEEZ010004879">
    <property type="protein sequence ID" value="KAG0726049.1"/>
    <property type="molecule type" value="Genomic_DNA"/>
</dbReference>
<evidence type="ECO:0000313" key="3">
    <source>
        <dbReference type="Proteomes" id="UP000770661"/>
    </source>
</evidence>
<proteinExistence type="predicted"/>
<keyword evidence="3" id="KW-1185">Reference proteome</keyword>
<comment type="caution">
    <text evidence="2">The sequence shown here is derived from an EMBL/GenBank/DDBJ whole genome shotgun (WGS) entry which is preliminary data.</text>
</comment>
<dbReference type="Proteomes" id="UP000770661">
    <property type="component" value="Unassembled WGS sequence"/>
</dbReference>
<reference evidence="2" key="1">
    <citation type="submission" date="2020-07" db="EMBL/GenBank/DDBJ databases">
        <title>The High-quality genome of the commercially important snow crab, Chionoecetes opilio.</title>
        <authorList>
            <person name="Jeong J.-H."/>
            <person name="Ryu S."/>
        </authorList>
    </citation>
    <scope>NUCLEOTIDE SEQUENCE</scope>
    <source>
        <strain evidence="2">MADBK_172401_WGS</strain>
        <tissue evidence="2">Digestive gland</tissue>
    </source>
</reference>
<feature type="region of interest" description="Disordered" evidence="1">
    <location>
        <begin position="152"/>
        <end position="179"/>
    </location>
</feature>
<gene>
    <name evidence="2" type="ORF">GWK47_037370</name>
</gene>
<protein>
    <submittedName>
        <fullName evidence="2">Uncharacterized protein</fullName>
    </submittedName>
</protein>
<evidence type="ECO:0000256" key="1">
    <source>
        <dbReference type="SAM" id="MobiDB-lite"/>
    </source>
</evidence>
<organism evidence="2 3">
    <name type="scientific">Chionoecetes opilio</name>
    <name type="common">Atlantic snow crab</name>
    <name type="synonym">Cancer opilio</name>
    <dbReference type="NCBI Taxonomy" id="41210"/>
    <lineage>
        <taxon>Eukaryota</taxon>
        <taxon>Metazoa</taxon>
        <taxon>Ecdysozoa</taxon>
        <taxon>Arthropoda</taxon>
        <taxon>Crustacea</taxon>
        <taxon>Multicrustacea</taxon>
        <taxon>Malacostraca</taxon>
        <taxon>Eumalacostraca</taxon>
        <taxon>Eucarida</taxon>
        <taxon>Decapoda</taxon>
        <taxon>Pleocyemata</taxon>
        <taxon>Brachyura</taxon>
        <taxon>Eubrachyura</taxon>
        <taxon>Majoidea</taxon>
        <taxon>Majidae</taxon>
        <taxon>Chionoecetes</taxon>
    </lineage>
</organism>